<evidence type="ECO:0000256" key="6">
    <source>
        <dbReference type="ARBA" id="ARBA00022822"/>
    </source>
</evidence>
<evidence type="ECO:0000256" key="7">
    <source>
        <dbReference type="ARBA" id="ARBA00023141"/>
    </source>
</evidence>
<evidence type="ECO:0000259" key="10">
    <source>
        <dbReference type="Pfam" id="PF00697"/>
    </source>
</evidence>
<evidence type="ECO:0000256" key="3">
    <source>
        <dbReference type="ARBA" id="ARBA00012572"/>
    </source>
</evidence>
<comment type="similarity">
    <text evidence="9">Belongs to the TrpF family.</text>
</comment>
<reference evidence="11 12" key="1">
    <citation type="submission" date="2017-11" db="EMBL/GenBank/DDBJ databases">
        <title>Draft genome sequence of Rhizobiales bacterium SY3-13.</title>
        <authorList>
            <person name="Sun C."/>
        </authorList>
    </citation>
    <scope>NUCLEOTIDE SEQUENCE [LARGE SCALE GENOMIC DNA]</scope>
    <source>
        <strain evidence="11 12">SY3-13</strain>
    </source>
</reference>
<keyword evidence="8 9" id="KW-0413">Isomerase</keyword>
<evidence type="ECO:0000256" key="5">
    <source>
        <dbReference type="ARBA" id="ARBA00022605"/>
    </source>
</evidence>
<dbReference type="AlphaFoldDB" id="A0A2M9G5E9"/>
<dbReference type="HAMAP" id="MF_00135">
    <property type="entry name" value="PRAI"/>
    <property type="match status" value="1"/>
</dbReference>
<dbReference type="PANTHER" id="PTHR42894">
    <property type="entry name" value="N-(5'-PHOSPHORIBOSYL)ANTHRANILATE ISOMERASE"/>
    <property type="match status" value="1"/>
</dbReference>
<dbReference type="NCBIfam" id="NF002295">
    <property type="entry name" value="PRK01222.1-1"/>
    <property type="match status" value="1"/>
</dbReference>
<feature type="domain" description="N-(5'phosphoribosyl) anthranilate isomerase (PRAI)" evidence="10">
    <location>
        <begin position="5"/>
        <end position="209"/>
    </location>
</feature>
<accession>A0A2M9G5E9</accession>
<evidence type="ECO:0000256" key="9">
    <source>
        <dbReference type="HAMAP-Rule" id="MF_00135"/>
    </source>
</evidence>
<dbReference type="EMBL" id="PHIG01000011">
    <property type="protein sequence ID" value="PJK30943.1"/>
    <property type="molecule type" value="Genomic_DNA"/>
</dbReference>
<dbReference type="Pfam" id="PF00697">
    <property type="entry name" value="PRAI"/>
    <property type="match status" value="1"/>
</dbReference>
<dbReference type="RefSeq" id="WP_109792588.1">
    <property type="nucleotide sequence ID" value="NZ_PHIG01000011.1"/>
</dbReference>
<evidence type="ECO:0000256" key="4">
    <source>
        <dbReference type="ARBA" id="ARBA00022272"/>
    </source>
</evidence>
<sequence>MKLQAKICGLNTPEVVDAAVRGGADAIGFVFYPPSPRSISPETAASIGRQTGRATRVGLFVDPDDGWLDAVLTGAALDMIQLHGSETPQRAAAIGSRTGLPVMKAIRIRGPEDFGAVDAYDGAADWLLFDAKPPKGQGHGLPGGNGVAFDWRLLAGRKWNRPWMLSGGLDAENVAEAVRISGAAWVDVSSGVESAPGTKDPARIAKFLDAVKSL</sequence>
<evidence type="ECO:0000313" key="12">
    <source>
        <dbReference type="Proteomes" id="UP000229498"/>
    </source>
</evidence>
<evidence type="ECO:0000256" key="1">
    <source>
        <dbReference type="ARBA" id="ARBA00001164"/>
    </source>
</evidence>
<dbReference type="GO" id="GO:0004640">
    <property type="term" value="F:phosphoribosylanthranilate isomerase activity"/>
    <property type="evidence" value="ECO:0007669"/>
    <property type="project" value="UniProtKB-UniRule"/>
</dbReference>
<dbReference type="CDD" id="cd00405">
    <property type="entry name" value="PRAI"/>
    <property type="match status" value="1"/>
</dbReference>
<dbReference type="InterPro" id="IPR011060">
    <property type="entry name" value="RibuloseP-bd_barrel"/>
</dbReference>
<keyword evidence="5 9" id="KW-0028">Amino-acid biosynthesis</keyword>
<proteinExistence type="inferred from homology"/>
<comment type="catalytic activity">
    <reaction evidence="1 9">
        <text>N-(5-phospho-beta-D-ribosyl)anthranilate = 1-(2-carboxyphenylamino)-1-deoxy-D-ribulose 5-phosphate</text>
        <dbReference type="Rhea" id="RHEA:21540"/>
        <dbReference type="ChEBI" id="CHEBI:18277"/>
        <dbReference type="ChEBI" id="CHEBI:58613"/>
        <dbReference type="EC" id="5.3.1.24"/>
    </reaction>
</comment>
<comment type="caution">
    <text evidence="11">The sequence shown here is derived from an EMBL/GenBank/DDBJ whole genome shotgun (WGS) entry which is preliminary data.</text>
</comment>
<dbReference type="Gene3D" id="3.20.20.70">
    <property type="entry name" value="Aldolase class I"/>
    <property type="match status" value="1"/>
</dbReference>
<keyword evidence="12" id="KW-1185">Reference proteome</keyword>
<protein>
    <recommendedName>
        <fullName evidence="4 9">N-(5'-phosphoribosyl)anthranilate isomerase</fullName>
        <shortName evidence="9">PRAI</shortName>
        <ecNumber evidence="3 9">5.3.1.24</ecNumber>
    </recommendedName>
</protein>
<dbReference type="OrthoDB" id="9796196at2"/>
<dbReference type="InterPro" id="IPR013785">
    <property type="entry name" value="Aldolase_TIM"/>
</dbReference>
<gene>
    <name evidence="9" type="primary">trpF</name>
    <name evidence="11" type="ORF">CVT23_03510</name>
</gene>
<dbReference type="SUPFAM" id="SSF51366">
    <property type="entry name" value="Ribulose-phoshate binding barrel"/>
    <property type="match status" value="1"/>
</dbReference>
<evidence type="ECO:0000313" key="11">
    <source>
        <dbReference type="EMBL" id="PJK30943.1"/>
    </source>
</evidence>
<dbReference type="PANTHER" id="PTHR42894:SF1">
    <property type="entry name" value="N-(5'-PHOSPHORIBOSYL)ANTHRANILATE ISOMERASE"/>
    <property type="match status" value="1"/>
</dbReference>
<keyword evidence="7 9" id="KW-0057">Aromatic amino acid biosynthesis</keyword>
<dbReference type="Proteomes" id="UP000229498">
    <property type="component" value="Unassembled WGS sequence"/>
</dbReference>
<comment type="pathway">
    <text evidence="2 9">Amino-acid biosynthesis; L-tryptophan biosynthesis; L-tryptophan from chorismate: step 3/5.</text>
</comment>
<dbReference type="GO" id="GO:0000162">
    <property type="term" value="P:L-tryptophan biosynthetic process"/>
    <property type="evidence" value="ECO:0007669"/>
    <property type="project" value="UniProtKB-UniRule"/>
</dbReference>
<dbReference type="InterPro" id="IPR044643">
    <property type="entry name" value="TrpF_fam"/>
</dbReference>
<organism evidence="11 12">
    <name type="scientific">Minwuia thermotolerans</name>
    <dbReference type="NCBI Taxonomy" id="2056226"/>
    <lineage>
        <taxon>Bacteria</taxon>
        <taxon>Pseudomonadati</taxon>
        <taxon>Pseudomonadota</taxon>
        <taxon>Alphaproteobacteria</taxon>
        <taxon>Minwuiales</taxon>
        <taxon>Minwuiaceae</taxon>
        <taxon>Minwuia</taxon>
    </lineage>
</organism>
<evidence type="ECO:0000256" key="8">
    <source>
        <dbReference type="ARBA" id="ARBA00023235"/>
    </source>
</evidence>
<dbReference type="UniPathway" id="UPA00035">
    <property type="reaction ID" value="UER00042"/>
</dbReference>
<evidence type="ECO:0000256" key="2">
    <source>
        <dbReference type="ARBA" id="ARBA00004664"/>
    </source>
</evidence>
<dbReference type="EC" id="5.3.1.24" evidence="3 9"/>
<dbReference type="InterPro" id="IPR001240">
    <property type="entry name" value="PRAI_dom"/>
</dbReference>
<name>A0A2M9G5E9_9PROT</name>
<keyword evidence="6 9" id="KW-0822">Tryptophan biosynthesis</keyword>